<reference evidence="3 4" key="1">
    <citation type="submission" date="2024-01" db="EMBL/GenBank/DDBJ databases">
        <title>Chryseobacterium sp. T9W2-O.</title>
        <authorList>
            <person name="Maltman C."/>
        </authorList>
    </citation>
    <scope>NUCLEOTIDE SEQUENCE [LARGE SCALE GENOMIC DNA]</scope>
    <source>
        <strain evidence="3 4">T9W2-O</strain>
    </source>
</reference>
<feature type="transmembrane region" description="Helical" evidence="2">
    <location>
        <begin position="543"/>
        <end position="565"/>
    </location>
</feature>
<feature type="transmembrane region" description="Helical" evidence="2">
    <location>
        <begin position="156"/>
        <end position="176"/>
    </location>
</feature>
<dbReference type="EMBL" id="JAYLAA010000067">
    <property type="protein sequence ID" value="MEC3877784.1"/>
    <property type="molecule type" value="Genomic_DNA"/>
</dbReference>
<feature type="transmembrane region" description="Helical" evidence="2">
    <location>
        <begin position="313"/>
        <end position="331"/>
    </location>
</feature>
<keyword evidence="2" id="KW-1133">Transmembrane helix</keyword>
<feature type="transmembrane region" description="Helical" evidence="2">
    <location>
        <begin position="444"/>
        <end position="467"/>
    </location>
</feature>
<feature type="transmembrane region" description="Helical" evidence="2">
    <location>
        <begin position="282"/>
        <end position="301"/>
    </location>
</feature>
<feature type="transmembrane region" description="Helical" evidence="2">
    <location>
        <begin position="510"/>
        <end position="531"/>
    </location>
</feature>
<name>A0ABU6HYB9_9FLAO</name>
<dbReference type="PANTHER" id="PTHR38434">
    <property type="entry name" value="BLL2549 PROTEIN"/>
    <property type="match status" value="1"/>
</dbReference>
<dbReference type="PANTHER" id="PTHR38434:SF1">
    <property type="entry name" value="BLL2549 PROTEIN"/>
    <property type="match status" value="1"/>
</dbReference>
<dbReference type="Proteomes" id="UP001348397">
    <property type="component" value="Unassembled WGS sequence"/>
</dbReference>
<dbReference type="InterPro" id="IPR019286">
    <property type="entry name" value="DUF2339_TM"/>
</dbReference>
<feature type="transmembrane region" description="Helical" evidence="2">
    <location>
        <begin position="577"/>
        <end position="595"/>
    </location>
</feature>
<feature type="transmembrane region" description="Helical" evidence="2">
    <location>
        <begin position="643"/>
        <end position="665"/>
    </location>
</feature>
<accession>A0ABU6HYB9</accession>
<feature type="transmembrane region" description="Helical" evidence="2">
    <location>
        <begin position="607"/>
        <end position="631"/>
    </location>
</feature>
<feature type="transmembrane region" description="Helical" evidence="2">
    <location>
        <begin position="209"/>
        <end position="226"/>
    </location>
</feature>
<evidence type="ECO:0000256" key="1">
    <source>
        <dbReference type="SAM" id="Coils"/>
    </source>
</evidence>
<evidence type="ECO:0000256" key="2">
    <source>
        <dbReference type="SAM" id="Phobius"/>
    </source>
</evidence>
<evidence type="ECO:0000313" key="3">
    <source>
        <dbReference type="EMBL" id="MEC3877784.1"/>
    </source>
</evidence>
<feature type="transmembrane region" description="Helical" evidence="2">
    <location>
        <begin position="389"/>
        <end position="405"/>
    </location>
</feature>
<comment type="caution">
    <text evidence="3">The sequence shown here is derived from an EMBL/GenBank/DDBJ whole genome shotgun (WGS) entry which is preliminary data.</text>
</comment>
<keyword evidence="4" id="KW-1185">Reference proteome</keyword>
<feature type="transmembrane region" description="Helical" evidence="2">
    <location>
        <begin position="701"/>
        <end position="718"/>
    </location>
</feature>
<feature type="transmembrane region" description="Helical" evidence="2">
    <location>
        <begin position="258"/>
        <end position="276"/>
    </location>
</feature>
<dbReference type="Pfam" id="PF10101">
    <property type="entry name" value="DUF2339"/>
    <property type="match status" value="1"/>
</dbReference>
<feature type="transmembrane region" description="Helical" evidence="2">
    <location>
        <begin position="6"/>
        <end position="24"/>
    </location>
</feature>
<feature type="transmembrane region" description="Helical" evidence="2">
    <location>
        <begin position="337"/>
        <end position="355"/>
    </location>
</feature>
<proteinExistence type="predicted"/>
<feature type="transmembrane region" description="Helical" evidence="2">
    <location>
        <begin position="672"/>
        <end position="689"/>
    </location>
</feature>
<evidence type="ECO:0000313" key="4">
    <source>
        <dbReference type="Proteomes" id="UP001348397"/>
    </source>
</evidence>
<gene>
    <name evidence="3" type="ORF">SOP96_18910</name>
</gene>
<keyword evidence="2" id="KW-0812">Transmembrane</keyword>
<feature type="transmembrane region" description="Helical" evidence="2">
    <location>
        <begin position="182"/>
        <end position="202"/>
    </location>
</feature>
<feature type="coiled-coil region" evidence="1">
    <location>
        <begin position="24"/>
        <end position="51"/>
    </location>
</feature>
<feature type="transmembrane region" description="Helical" evidence="2">
    <location>
        <begin position="129"/>
        <end position="149"/>
    </location>
</feature>
<feature type="transmembrane region" description="Helical" evidence="2">
    <location>
        <begin position="479"/>
        <end position="504"/>
    </location>
</feature>
<feature type="transmembrane region" description="Helical" evidence="2">
    <location>
        <begin position="362"/>
        <end position="383"/>
    </location>
</feature>
<organism evidence="3 4">
    <name type="scientific">Chryseobacterium salviniae</name>
    <dbReference type="NCBI Taxonomy" id="3101750"/>
    <lineage>
        <taxon>Bacteria</taxon>
        <taxon>Pseudomonadati</taxon>
        <taxon>Bacteroidota</taxon>
        <taxon>Flavobacteriia</taxon>
        <taxon>Flavobacteriales</taxon>
        <taxon>Weeksellaceae</taxon>
        <taxon>Chryseobacterium group</taxon>
        <taxon>Chryseobacterium</taxon>
    </lineage>
</organism>
<keyword evidence="1" id="KW-0175">Coiled coil</keyword>
<feature type="transmembrane region" description="Helical" evidence="2">
    <location>
        <begin position="232"/>
        <end position="251"/>
    </location>
</feature>
<keyword evidence="2" id="KW-0472">Membrane</keyword>
<sequence length="740" mass="85229">MITSNPEIMYILVIILFIIIIVLFNSLNKRVRNLENEIAKIRAEQKENFKDEIKDLPEKYLLPQEEEISEREINPSERKDIEEEFKINLSPVFDFLRQNALAIAGIFTLVLGIGYFVKYAIDKNWIGEVSRAAIGFAAGAVIIGIGHFLRKNYAVFASIITGGGIAAFYFTTTIAFREYHLFSQNTAFSITCFVTLVSIFLSYYYKSEILIIFSLFGGFLAPLMISSGHGNYPFLFTYITVINIGMLVIAFLKQWKSIGWIAFIFTSIYLFYWTVAKTDITAVYFYVLSYIVFYAFALQNFFTMKKLLPSDILMLVLVNFTGIIGTVFIFKQLQYDPVIVFPIIFALLNGILLYREHSEKKFGAAHSVFSGIAVSLVTAAFALEFSTHLITTVWAIEATLLLFIWKKTGLRIFRIFFYILFPLVIIAQIMTWAEYIDAENFKIIFNPVFLTSSVTVFTTFINLILLRKNPEKTVSENRFFENLFAVVSYAVIYTALLLEIIYHISEKPLIIIFSSGMLFSLYYIFTILLLRRKPEIGRILETGLLYTFFFLIILNVVMAGSGLITNIVLNKIAMNTYFMYGLYLIPLLYTIVKILPESDFFKIPFSYWLLATTLVTTVSMEALHLYILLFADNINETEKLQEYFTLLYLPIIWAILASFLIYKGLKTDDHEYGKAGFALLAITIIKLYFYDVWKMDNVSRIIAFIILGIILLLSSFLFQRLKNIVVTMVEKKDIKDEDKH</sequence>
<feature type="transmembrane region" description="Helical" evidence="2">
    <location>
        <begin position="412"/>
        <end position="432"/>
    </location>
</feature>
<dbReference type="RefSeq" id="WP_326322434.1">
    <property type="nucleotide sequence ID" value="NZ_JAYLAA010000067.1"/>
</dbReference>
<feature type="transmembrane region" description="Helical" evidence="2">
    <location>
        <begin position="100"/>
        <end position="117"/>
    </location>
</feature>
<protein>
    <submittedName>
        <fullName evidence="3">DUF2339 domain-containing protein</fullName>
    </submittedName>
</protein>